<sequence>MARRKAKHPKNSASAAERMNDEASGKRDVLADMPVDIMHEILLYLHPRELLSLSRTSKTTHSFLMKKSSASYWKESLKKVDGLPACPEKLIEPAWVALVFSTFCTVGLWKGHGPPSSLGILDAIVQLLQAAASGK</sequence>
<accession>A0A4Y9YAZ5</accession>
<evidence type="ECO:0000259" key="2">
    <source>
        <dbReference type="PROSITE" id="PS50181"/>
    </source>
</evidence>
<proteinExistence type="predicted"/>
<dbReference type="Proteomes" id="UP000298390">
    <property type="component" value="Unassembled WGS sequence"/>
</dbReference>
<name>A0A4Y9YAZ5_9APHY</name>
<feature type="domain" description="F-box" evidence="2">
    <location>
        <begin position="27"/>
        <end position="76"/>
    </location>
</feature>
<dbReference type="STRING" id="34475.A0A4Y9YAZ5"/>
<dbReference type="InterPro" id="IPR001810">
    <property type="entry name" value="F-box_dom"/>
</dbReference>
<dbReference type="Gene3D" id="1.20.1280.50">
    <property type="match status" value="1"/>
</dbReference>
<dbReference type="SMART" id="SM00256">
    <property type="entry name" value="FBOX"/>
    <property type="match status" value="1"/>
</dbReference>
<dbReference type="Pfam" id="PF00646">
    <property type="entry name" value="F-box"/>
    <property type="match status" value="1"/>
</dbReference>
<feature type="compositionally biased region" description="Basic residues" evidence="1">
    <location>
        <begin position="1"/>
        <end position="10"/>
    </location>
</feature>
<reference evidence="3 4" key="1">
    <citation type="submission" date="2019-01" db="EMBL/GenBank/DDBJ databases">
        <title>Genome sequencing of the rare red list fungi Fomitopsis rosea.</title>
        <authorList>
            <person name="Buettner E."/>
            <person name="Kellner H."/>
        </authorList>
    </citation>
    <scope>NUCLEOTIDE SEQUENCE [LARGE SCALE GENOMIC DNA]</scope>
    <source>
        <strain evidence="3 4">DSM 105464</strain>
    </source>
</reference>
<dbReference type="SUPFAM" id="SSF81383">
    <property type="entry name" value="F-box domain"/>
    <property type="match status" value="1"/>
</dbReference>
<dbReference type="AlphaFoldDB" id="A0A4Y9YAZ5"/>
<dbReference type="InterPro" id="IPR036047">
    <property type="entry name" value="F-box-like_dom_sf"/>
</dbReference>
<dbReference type="CDD" id="cd09917">
    <property type="entry name" value="F-box_SF"/>
    <property type="match status" value="1"/>
</dbReference>
<evidence type="ECO:0000313" key="4">
    <source>
        <dbReference type="Proteomes" id="UP000298390"/>
    </source>
</evidence>
<dbReference type="EMBL" id="SEKV01000331">
    <property type="protein sequence ID" value="TFY58913.1"/>
    <property type="molecule type" value="Genomic_DNA"/>
</dbReference>
<dbReference type="PROSITE" id="PS50181">
    <property type="entry name" value="FBOX"/>
    <property type="match status" value="1"/>
</dbReference>
<gene>
    <name evidence="3" type="ORF">EVJ58_g6108</name>
</gene>
<organism evidence="3 4">
    <name type="scientific">Rhodofomes roseus</name>
    <dbReference type="NCBI Taxonomy" id="34475"/>
    <lineage>
        <taxon>Eukaryota</taxon>
        <taxon>Fungi</taxon>
        <taxon>Dikarya</taxon>
        <taxon>Basidiomycota</taxon>
        <taxon>Agaricomycotina</taxon>
        <taxon>Agaricomycetes</taxon>
        <taxon>Polyporales</taxon>
        <taxon>Rhodofomes</taxon>
    </lineage>
</organism>
<evidence type="ECO:0000313" key="3">
    <source>
        <dbReference type="EMBL" id="TFY58913.1"/>
    </source>
</evidence>
<evidence type="ECO:0000256" key="1">
    <source>
        <dbReference type="SAM" id="MobiDB-lite"/>
    </source>
</evidence>
<feature type="region of interest" description="Disordered" evidence="1">
    <location>
        <begin position="1"/>
        <end position="25"/>
    </location>
</feature>
<protein>
    <recommendedName>
        <fullName evidence="2">F-box domain-containing protein</fullName>
    </recommendedName>
</protein>
<comment type="caution">
    <text evidence="3">The sequence shown here is derived from an EMBL/GenBank/DDBJ whole genome shotgun (WGS) entry which is preliminary data.</text>
</comment>